<dbReference type="RefSeq" id="WP_378586033.1">
    <property type="nucleotide sequence ID" value="NZ_JBHSKD010000002.1"/>
</dbReference>
<protein>
    <submittedName>
        <fullName evidence="4">Class I SAM-dependent methyltransferase</fullName>
        <ecNumber evidence="4">2.1.1.-</ecNumber>
    </submittedName>
</protein>
<evidence type="ECO:0000256" key="2">
    <source>
        <dbReference type="ARBA" id="ARBA00022679"/>
    </source>
</evidence>
<dbReference type="InterPro" id="IPR050362">
    <property type="entry name" value="Cation-dep_OMT"/>
</dbReference>
<dbReference type="Proteomes" id="UP001596087">
    <property type="component" value="Unassembled WGS sequence"/>
</dbReference>
<evidence type="ECO:0000256" key="1">
    <source>
        <dbReference type="ARBA" id="ARBA00022603"/>
    </source>
</evidence>
<dbReference type="GO" id="GO:0008168">
    <property type="term" value="F:methyltransferase activity"/>
    <property type="evidence" value="ECO:0007669"/>
    <property type="project" value="UniProtKB-KW"/>
</dbReference>
<accession>A0ABW0BED3</accession>
<sequence length="220" mass="23843">MANRTIGLSDELAAYVVAMGVREPAVLTRLREETAALPEHGMQVSPEQGALLAMLVELMGARRCLEVGTFTGYSSTAVALALPDDGRLLCCDVSDEWTSLARRAWDDAGVAHKVELRIQPALTTLDELLADGQESTFDLAFLDADKTAYDDYYERLLRLVRPGGLIAIDNVLWSGAVLDEDPDDASTRALQALNAKLAADERISVCLLPVADGVTLARRR</sequence>
<organism evidence="4 5">
    <name type="scientific">Nocardioides taihuensis</name>
    <dbReference type="NCBI Taxonomy" id="1835606"/>
    <lineage>
        <taxon>Bacteria</taxon>
        <taxon>Bacillati</taxon>
        <taxon>Actinomycetota</taxon>
        <taxon>Actinomycetes</taxon>
        <taxon>Propionibacteriales</taxon>
        <taxon>Nocardioidaceae</taxon>
        <taxon>Nocardioides</taxon>
    </lineage>
</organism>
<reference evidence="5" key="1">
    <citation type="journal article" date="2019" name="Int. J. Syst. Evol. Microbiol.">
        <title>The Global Catalogue of Microorganisms (GCM) 10K type strain sequencing project: providing services to taxonomists for standard genome sequencing and annotation.</title>
        <authorList>
            <consortium name="The Broad Institute Genomics Platform"/>
            <consortium name="The Broad Institute Genome Sequencing Center for Infectious Disease"/>
            <person name="Wu L."/>
            <person name="Ma J."/>
        </authorList>
    </citation>
    <scope>NUCLEOTIDE SEQUENCE [LARGE SCALE GENOMIC DNA]</scope>
    <source>
        <strain evidence="5">DFY41</strain>
    </source>
</reference>
<proteinExistence type="predicted"/>
<dbReference type="InterPro" id="IPR002935">
    <property type="entry name" value="SAM_O-MeTrfase"/>
</dbReference>
<dbReference type="InterPro" id="IPR029063">
    <property type="entry name" value="SAM-dependent_MTases_sf"/>
</dbReference>
<keyword evidence="3" id="KW-0949">S-adenosyl-L-methionine</keyword>
<gene>
    <name evidence="4" type="ORF">ACFPGP_01735</name>
</gene>
<comment type="caution">
    <text evidence="4">The sequence shown here is derived from an EMBL/GenBank/DDBJ whole genome shotgun (WGS) entry which is preliminary data.</text>
</comment>
<dbReference type="EMBL" id="JBHSKD010000002">
    <property type="protein sequence ID" value="MFC5175373.1"/>
    <property type="molecule type" value="Genomic_DNA"/>
</dbReference>
<dbReference type="EC" id="2.1.1.-" evidence="4"/>
<dbReference type="PANTHER" id="PTHR10509:SF14">
    <property type="entry name" value="CAFFEOYL-COA O-METHYLTRANSFERASE 3-RELATED"/>
    <property type="match status" value="1"/>
</dbReference>
<name>A0ABW0BED3_9ACTN</name>
<dbReference type="CDD" id="cd02440">
    <property type="entry name" value="AdoMet_MTases"/>
    <property type="match status" value="1"/>
</dbReference>
<evidence type="ECO:0000313" key="5">
    <source>
        <dbReference type="Proteomes" id="UP001596087"/>
    </source>
</evidence>
<keyword evidence="1 4" id="KW-0489">Methyltransferase</keyword>
<dbReference type="PROSITE" id="PS51682">
    <property type="entry name" value="SAM_OMT_I"/>
    <property type="match status" value="1"/>
</dbReference>
<dbReference type="GO" id="GO:0032259">
    <property type="term" value="P:methylation"/>
    <property type="evidence" value="ECO:0007669"/>
    <property type="project" value="UniProtKB-KW"/>
</dbReference>
<dbReference type="SUPFAM" id="SSF53335">
    <property type="entry name" value="S-adenosyl-L-methionine-dependent methyltransferases"/>
    <property type="match status" value="1"/>
</dbReference>
<evidence type="ECO:0000256" key="3">
    <source>
        <dbReference type="ARBA" id="ARBA00022691"/>
    </source>
</evidence>
<evidence type="ECO:0000313" key="4">
    <source>
        <dbReference type="EMBL" id="MFC5175373.1"/>
    </source>
</evidence>
<keyword evidence="2 4" id="KW-0808">Transferase</keyword>
<dbReference type="PANTHER" id="PTHR10509">
    <property type="entry name" value="O-METHYLTRANSFERASE-RELATED"/>
    <property type="match status" value="1"/>
</dbReference>
<keyword evidence="5" id="KW-1185">Reference proteome</keyword>
<dbReference type="Pfam" id="PF01596">
    <property type="entry name" value="Methyltransf_3"/>
    <property type="match status" value="1"/>
</dbReference>
<dbReference type="Gene3D" id="3.40.50.150">
    <property type="entry name" value="Vaccinia Virus protein VP39"/>
    <property type="match status" value="1"/>
</dbReference>